<gene>
    <name evidence="1" type="ORF">HMPREF9719_01126</name>
</gene>
<organism evidence="1 2">
    <name type="scientific">Corynebacterium otitidis ATCC 51513</name>
    <dbReference type="NCBI Taxonomy" id="883169"/>
    <lineage>
        <taxon>Bacteria</taxon>
        <taxon>Bacillati</taxon>
        <taxon>Actinomycetota</taxon>
        <taxon>Actinomycetes</taxon>
        <taxon>Mycobacteriales</taxon>
        <taxon>Corynebacteriaceae</taxon>
        <taxon>Corynebacterium</taxon>
    </lineage>
</organism>
<accession>K0YQV8</accession>
<comment type="caution">
    <text evidence="1">The sequence shown here is derived from an EMBL/GenBank/DDBJ whole genome shotgun (WGS) entry which is preliminary data.</text>
</comment>
<protein>
    <submittedName>
        <fullName evidence="1">Uncharacterized protein</fullName>
    </submittedName>
</protein>
<evidence type="ECO:0000313" key="1">
    <source>
        <dbReference type="EMBL" id="EJZ81919.1"/>
    </source>
</evidence>
<dbReference type="HOGENOM" id="CLU_042525_0_0_11"/>
<proteinExistence type="predicted"/>
<dbReference type="EMBL" id="AHAE01000050">
    <property type="protein sequence ID" value="EJZ81919.1"/>
    <property type="molecule type" value="Genomic_DNA"/>
</dbReference>
<reference evidence="1 2" key="1">
    <citation type="submission" date="2012-08" db="EMBL/GenBank/DDBJ databases">
        <title>The Genome Sequence of Turicella otitidis ATCC 51513.</title>
        <authorList>
            <consortium name="The Broad Institute Genome Sequencing Platform"/>
            <person name="Earl A."/>
            <person name="Ward D."/>
            <person name="Feldgarden M."/>
            <person name="Gevers D."/>
            <person name="Huys G."/>
            <person name="Walker B."/>
            <person name="Young S.K."/>
            <person name="Zeng Q."/>
            <person name="Gargeya S."/>
            <person name="Fitzgerald M."/>
            <person name="Haas B."/>
            <person name="Abouelleil A."/>
            <person name="Alvarado L."/>
            <person name="Arachchi H.M."/>
            <person name="Berlin A.M."/>
            <person name="Chapman S.B."/>
            <person name="Goldberg J."/>
            <person name="Griggs A."/>
            <person name="Gujja S."/>
            <person name="Hansen M."/>
            <person name="Howarth C."/>
            <person name="Imamovic A."/>
            <person name="Larimer J."/>
            <person name="McCowen C."/>
            <person name="Montmayeur A."/>
            <person name="Murphy C."/>
            <person name="Neiman D."/>
            <person name="Pearson M."/>
            <person name="Priest M."/>
            <person name="Roberts A."/>
            <person name="Saif S."/>
            <person name="Shea T."/>
            <person name="Sisk P."/>
            <person name="Sykes S."/>
            <person name="Wortman J."/>
            <person name="Nusbaum C."/>
            <person name="Birren B."/>
        </authorList>
    </citation>
    <scope>NUCLEOTIDE SEQUENCE [LARGE SCALE GENOMIC DNA]</scope>
    <source>
        <strain evidence="1 2">ATCC 51513</strain>
    </source>
</reference>
<keyword evidence="2" id="KW-1185">Reference proteome</keyword>
<dbReference type="RefSeq" id="WP_004601016.1">
    <property type="nucleotide sequence ID" value="NZ_JH815194.1"/>
</dbReference>
<dbReference type="PATRIC" id="fig|883169.3.peg.1087"/>
<feature type="non-terminal residue" evidence="1">
    <location>
        <position position="1"/>
    </location>
</feature>
<dbReference type="eggNOG" id="COG1376">
    <property type="taxonomic scope" value="Bacteria"/>
</dbReference>
<sequence>VAAAALAAPINGSTLEPVKEPLAAPEPLAAAPESLAEAWRAPAAPGSRPLSVDGVTVSQQDSELAGLDPEGNTLWSYRRDEALCAAAQGFGRVVGVYHYDGGCGEAVSLEADSGSYADTRQALAAGSVEALSSNDRVGIAAPERVELWRSDLVRTVEYGEIPAAQEPATQPHPGCTITSALTRQELLAVTERCPEEPDERPEDDAAVPTEPGTWLRIMSTSPEDSRAPELSASVALPEGARLVAVSGEAAAVLSPDGTVVAYNDDGAELSRSTAGESRMLTGEGAPLVAPTADLPHHMTYFDGERLVLLEPATLKVQATYPDASGTGVPVGGELLYPTGEGIAVAEPGANAPHRTIPVARDTPATGLAVAGETIVERRGAEVVGLQAG</sequence>
<name>K0YQV8_9CORY</name>
<dbReference type="AlphaFoldDB" id="K0YQV8"/>
<dbReference type="STRING" id="29321.AAV33_01400"/>
<evidence type="ECO:0000313" key="2">
    <source>
        <dbReference type="Proteomes" id="UP000006078"/>
    </source>
</evidence>
<dbReference type="Proteomes" id="UP000006078">
    <property type="component" value="Unassembled WGS sequence"/>
</dbReference>